<dbReference type="SUPFAM" id="SSF52540">
    <property type="entry name" value="P-loop containing nucleoside triphosphate hydrolases"/>
    <property type="match status" value="1"/>
</dbReference>
<evidence type="ECO:0000256" key="5">
    <source>
        <dbReference type="ARBA" id="ARBA00022967"/>
    </source>
</evidence>
<keyword evidence="3" id="KW-0547">Nucleotide-binding</keyword>
<evidence type="ECO:0000256" key="6">
    <source>
        <dbReference type="ARBA" id="ARBA00023136"/>
    </source>
</evidence>
<evidence type="ECO:0000256" key="3">
    <source>
        <dbReference type="ARBA" id="ARBA00022741"/>
    </source>
</evidence>
<dbReference type="AlphaFoldDB" id="A0A268NYD4"/>
<proteinExistence type="predicted"/>
<dbReference type="GO" id="GO:0016887">
    <property type="term" value="F:ATP hydrolysis activity"/>
    <property type="evidence" value="ECO:0007669"/>
    <property type="project" value="InterPro"/>
</dbReference>
<evidence type="ECO:0000256" key="4">
    <source>
        <dbReference type="ARBA" id="ARBA00022840"/>
    </source>
</evidence>
<sequence>MSAQMALSLSGVHKSFGTTSVLKNVEFSLTKGECIAIVGKSGCGKSTLLRLLARLEQPTAGEVYIPNGDIVRMMFQEGRLLPWKTVLQNVMLGLKHDRKRKALEAIKSVQLEGKENEWPRALSGGQKQRVALARTLVHSPHVLLLDEPLGALDALTRREMQQLIEKIWLQRGFSVVLVTHDIDEAVTLADRVYVIENGSIANTYDINLPRPRKRSSYEFVETAEEILNRVLGVNATNGHLVSLSNIK</sequence>
<keyword evidence="2" id="KW-1003">Cell membrane</keyword>
<dbReference type="EMBL" id="NPCC01000015">
    <property type="protein sequence ID" value="PAE88514.1"/>
    <property type="molecule type" value="Genomic_DNA"/>
</dbReference>
<comment type="caution">
    <text evidence="8">The sequence shown here is derived from an EMBL/GenBank/DDBJ whole genome shotgun (WGS) entry which is preliminary data.</text>
</comment>
<dbReference type="SMR" id="A0A268NYD4"/>
<dbReference type="InterPro" id="IPR050166">
    <property type="entry name" value="ABC_transporter_ATP-bind"/>
</dbReference>
<dbReference type="PROSITE" id="PS00211">
    <property type="entry name" value="ABC_TRANSPORTER_1"/>
    <property type="match status" value="1"/>
</dbReference>
<dbReference type="InterPro" id="IPR003593">
    <property type="entry name" value="AAA+_ATPase"/>
</dbReference>
<evidence type="ECO:0000256" key="1">
    <source>
        <dbReference type="ARBA" id="ARBA00022448"/>
    </source>
</evidence>
<gene>
    <name evidence="8" type="primary">ssuB</name>
    <name evidence="8" type="ORF">CHH72_12805</name>
</gene>
<dbReference type="Gene3D" id="3.40.50.300">
    <property type="entry name" value="P-loop containing nucleotide triphosphate hydrolases"/>
    <property type="match status" value="1"/>
</dbReference>
<keyword evidence="1" id="KW-0813">Transport</keyword>
<dbReference type="GO" id="GO:0005524">
    <property type="term" value="F:ATP binding"/>
    <property type="evidence" value="ECO:0007669"/>
    <property type="project" value="UniProtKB-KW"/>
</dbReference>
<dbReference type="InterPro" id="IPR003439">
    <property type="entry name" value="ABC_transporter-like_ATP-bd"/>
</dbReference>
<evidence type="ECO:0000313" key="8">
    <source>
        <dbReference type="EMBL" id="PAE88514.1"/>
    </source>
</evidence>
<dbReference type="Pfam" id="PF00005">
    <property type="entry name" value="ABC_tran"/>
    <property type="match status" value="1"/>
</dbReference>
<name>A0A268NYD4_SHOCL</name>
<feature type="domain" description="ABC transporter" evidence="7">
    <location>
        <begin position="7"/>
        <end position="222"/>
    </location>
</feature>
<accession>A0A268NYD4</accession>
<dbReference type="PROSITE" id="PS50893">
    <property type="entry name" value="ABC_TRANSPORTER_2"/>
    <property type="match status" value="1"/>
</dbReference>
<evidence type="ECO:0000313" key="9">
    <source>
        <dbReference type="Proteomes" id="UP000216207"/>
    </source>
</evidence>
<dbReference type="PANTHER" id="PTHR42788">
    <property type="entry name" value="TAURINE IMPORT ATP-BINDING PROTEIN-RELATED"/>
    <property type="match status" value="1"/>
</dbReference>
<keyword evidence="5" id="KW-1278">Translocase</keyword>
<dbReference type="OMA" id="GEICMIV"/>
<dbReference type="SMART" id="SM00382">
    <property type="entry name" value="AAA"/>
    <property type="match status" value="1"/>
</dbReference>
<keyword evidence="4 8" id="KW-0067">ATP-binding</keyword>
<dbReference type="PANTHER" id="PTHR42788:SF17">
    <property type="entry name" value="ALIPHATIC SULFONATES IMPORT ATP-BINDING PROTEIN SSUB"/>
    <property type="match status" value="1"/>
</dbReference>
<evidence type="ECO:0000256" key="2">
    <source>
        <dbReference type="ARBA" id="ARBA00022475"/>
    </source>
</evidence>
<dbReference type="InterPro" id="IPR027417">
    <property type="entry name" value="P-loop_NTPase"/>
</dbReference>
<reference evidence="8 9" key="1">
    <citation type="submission" date="2017-07" db="EMBL/GenBank/DDBJ databases">
        <title>Isolation and whole genome analysis of endospore-forming bacteria from heroin.</title>
        <authorList>
            <person name="Kalinowski J."/>
            <person name="Ahrens B."/>
            <person name="Al-Dilaimi A."/>
            <person name="Winkler A."/>
            <person name="Wibberg D."/>
            <person name="Schleenbecker U."/>
            <person name="Ruckert C."/>
            <person name="Wolfel R."/>
            <person name="Grass G."/>
        </authorList>
    </citation>
    <scope>NUCLEOTIDE SEQUENCE [LARGE SCALE GENOMIC DNA]</scope>
    <source>
        <strain evidence="8 9">7539</strain>
    </source>
</reference>
<dbReference type="RefSeq" id="WP_011245458.1">
    <property type="nucleotide sequence ID" value="NZ_BOQQ01000007.1"/>
</dbReference>
<protein>
    <submittedName>
        <fullName evidence="8">Aliphatic sulfonate ABC transporter ATP-binding protein 1</fullName>
    </submittedName>
</protein>
<dbReference type="InterPro" id="IPR017871">
    <property type="entry name" value="ABC_transporter-like_CS"/>
</dbReference>
<evidence type="ECO:0000259" key="7">
    <source>
        <dbReference type="PROSITE" id="PS50893"/>
    </source>
</evidence>
<organism evidence="8 9">
    <name type="scientific">Shouchella clausii</name>
    <name type="common">Alkalihalobacillus clausii</name>
    <dbReference type="NCBI Taxonomy" id="79880"/>
    <lineage>
        <taxon>Bacteria</taxon>
        <taxon>Bacillati</taxon>
        <taxon>Bacillota</taxon>
        <taxon>Bacilli</taxon>
        <taxon>Bacillales</taxon>
        <taxon>Bacillaceae</taxon>
        <taxon>Shouchella</taxon>
    </lineage>
</organism>
<keyword evidence="6" id="KW-0472">Membrane</keyword>
<dbReference type="CDD" id="cd03293">
    <property type="entry name" value="ABC_NrtD_SsuB_transporters"/>
    <property type="match status" value="1"/>
</dbReference>
<dbReference type="Proteomes" id="UP000216207">
    <property type="component" value="Unassembled WGS sequence"/>
</dbReference>